<dbReference type="GO" id="GO:0005524">
    <property type="term" value="F:ATP binding"/>
    <property type="evidence" value="ECO:0007669"/>
    <property type="project" value="UniProtKB-UniRule"/>
</dbReference>
<evidence type="ECO:0000259" key="13">
    <source>
        <dbReference type="Pfam" id="PF02223"/>
    </source>
</evidence>
<dbReference type="InterPro" id="IPR018095">
    <property type="entry name" value="Thymidylate_kin_CS"/>
</dbReference>
<feature type="binding site" evidence="12">
    <location>
        <begin position="5"/>
        <end position="12"/>
    </location>
    <ligand>
        <name>ATP</name>
        <dbReference type="ChEBI" id="CHEBI:30616"/>
    </ligand>
</feature>
<dbReference type="PROSITE" id="PS01331">
    <property type="entry name" value="THYMIDYLATE_KINASE"/>
    <property type="match status" value="1"/>
</dbReference>
<dbReference type="InterPro" id="IPR027417">
    <property type="entry name" value="P-loop_NTPase"/>
</dbReference>
<keyword evidence="6 12" id="KW-0547">Nucleotide-binding</keyword>
<name>A0A841JN78_9BACT</name>
<evidence type="ECO:0000256" key="8">
    <source>
        <dbReference type="ARBA" id="ARBA00022840"/>
    </source>
</evidence>
<dbReference type="EC" id="2.7.4.9" evidence="2 12"/>
<accession>A0A841JN78</accession>
<dbReference type="GO" id="GO:0006235">
    <property type="term" value="P:dTTP biosynthetic process"/>
    <property type="evidence" value="ECO:0007669"/>
    <property type="project" value="UniProtKB-UniRule"/>
</dbReference>
<feature type="domain" description="Thymidylate kinase-like" evidence="13">
    <location>
        <begin position="3"/>
        <end position="200"/>
    </location>
</feature>
<dbReference type="PANTHER" id="PTHR10344">
    <property type="entry name" value="THYMIDYLATE KINASE"/>
    <property type="match status" value="1"/>
</dbReference>
<dbReference type="EMBL" id="JACHEK010000001">
    <property type="protein sequence ID" value="MBB6142832.1"/>
    <property type="molecule type" value="Genomic_DNA"/>
</dbReference>
<dbReference type="NCBIfam" id="TIGR00041">
    <property type="entry name" value="DTMP_kinase"/>
    <property type="match status" value="1"/>
</dbReference>
<dbReference type="PANTHER" id="PTHR10344:SF4">
    <property type="entry name" value="UMP-CMP KINASE 2, MITOCHONDRIAL"/>
    <property type="match status" value="1"/>
</dbReference>
<dbReference type="InterPro" id="IPR018094">
    <property type="entry name" value="Thymidylate_kinase"/>
</dbReference>
<evidence type="ECO:0000256" key="11">
    <source>
        <dbReference type="ARBA" id="ARBA00057735"/>
    </source>
</evidence>
<evidence type="ECO:0000256" key="3">
    <source>
        <dbReference type="ARBA" id="ARBA00017144"/>
    </source>
</evidence>
<evidence type="ECO:0000313" key="14">
    <source>
        <dbReference type="EMBL" id="MBB6142832.1"/>
    </source>
</evidence>
<evidence type="ECO:0000256" key="4">
    <source>
        <dbReference type="ARBA" id="ARBA00022679"/>
    </source>
</evidence>
<keyword evidence="5 12" id="KW-0545">Nucleotide biosynthesis</keyword>
<gene>
    <name evidence="12" type="primary">tmk</name>
    <name evidence="14" type="ORF">HNQ77_000770</name>
</gene>
<keyword evidence="7 12" id="KW-0418">Kinase</keyword>
<dbReference type="CDD" id="cd01672">
    <property type="entry name" value="TMPK"/>
    <property type="match status" value="1"/>
</dbReference>
<dbReference type="FunFam" id="3.40.50.300:FF:000225">
    <property type="entry name" value="Thymidylate kinase"/>
    <property type="match status" value="1"/>
</dbReference>
<keyword evidence="15" id="KW-1185">Reference proteome</keyword>
<keyword evidence="4 12" id="KW-0808">Transferase</keyword>
<evidence type="ECO:0000256" key="10">
    <source>
        <dbReference type="ARBA" id="ARBA00048743"/>
    </source>
</evidence>
<proteinExistence type="inferred from homology"/>
<organism evidence="14 15">
    <name type="scientific">Silvibacterium bohemicum</name>
    <dbReference type="NCBI Taxonomy" id="1577686"/>
    <lineage>
        <taxon>Bacteria</taxon>
        <taxon>Pseudomonadati</taxon>
        <taxon>Acidobacteriota</taxon>
        <taxon>Terriglobia</taxon>
        <taxon>Terriglobales</taxon>
        <taxon>Acidobacteriaceae</taxon>
        <taxon>Silvibacterium</taxon>
    </lineage>
</organism>
<comment type="catalytic activity">
    <reaction evidence="10 12">
        <text>dTMP + ATP = dTDP + ADP</text>
        <dbReference type="Rhea" id="RHEA:13517"/>
        <dbReference type="ChEBI" id="CHEBI:30616"/>
        <dbReference type="ChEBI" id="CHEBI:58369"/>
        <dbReference type="ChEBI" id="CHEBI:63528"/>
        <dbReference type="ChEBI" id="CHEBI:456216"/>
        <dbReference type="EC" id="2.7.4.9"/>
    </reaction>
</comment>
<dbReference type="Proteomes" id="UP000538666">
    <property type="component" value="Unassembled WGS sequence"/>
</dbReference>
<evidence type="ECO:0000256" key="2">
    <source>
        <dbReference type="ARBA" id="ARBA00012980"/>
    </source>
</evidence>
<dbReference type="GO" id="GO:0006227">
    <property type="term" value="P:dUDP biosynthetic process"/>
    <property type="evidence" value="ECO:0007669"/>
    <property type="project" value="TreeGrafter"/>
</dbReference>
<dbReference type="SUPFAM" id="SSF52540">
    <property type="entry name" value="P-loop containing nucleoside triphosphate hydrolases"/>
    <property type="match status" value="1"/>
</dbReference>
<dbReference type="GO" id="GO:0005829">
    <property type="term" value="C:cytosol"/>
    <property type="evidence" value="ECO:0007669"/>
    <property type="project" value="TreeGrafter"/>
</dbReference>
<dbReference type="InterPro" id="IPR039430">
    <property type="entry name" value="Thymidylate_kin-like_dom"/>
</dbReference>
<evidence type="ECO:0000256" key="9">
    <source>
        <dbReference type="ARBA" id="ARBA00029962"/>
    </source>
</evidence>
<evidence type="ECO:0000256" key="12">
    <source>
        <dbReference type="HAMAP-Rule" id="MF_00165"/>
    </source>
</evidence>
<evidence type="ECO:0000256" key="6">
    <source>
        <dbReference type="ARBA" id="ARBA00022741"/>
    </source>
</evidence>
<dbReference type="GO" id="GO:0004798">
    <property type="term" value="F:dTMP kinase activity"/>
    <property type="evidence" value="ECO:0007669"/>
    <property type="project" value="UniProtKB-UniRule"/>
</dbReference>
<comment type="caution">
    <text evidence="14">The sequence shown here is derived from an EMBL/GenBank/DDBJ whole genome shotgun (WGS) entry which is preliminary data.</text>
</comment>
<evidence type="ECO:0000256" key="5">
    <source>
        <dbReference type="ARBA" id="ARBA00022727"/>
    </source>
</evidence>
<dbReference type="RefSeq" id="WP_311732204.1">
    <property type="nucleotide sequence ID" value="NZ_JACHEK010000001.1"/>
</dbReference>
<evidence type="ECO:0000313" key="15">
    <source>
        <dbReference type="Proteomes" id="UP000538666"/>
    </source>
</evidence>
<sequence>MTFEGLDGSGKSTQLRKLAQWLEAEGREVTVTRQPGDTRIGELIRTLILDSRTENLAPKAELGLMFSDRAQGIAEVIEPALAAGRIVLCDRFTDSTEAYQGGGRQLGSELVLSLHAAMCAGLQPDLTLLLLPDFERSLTRARARNTRSASRGKDENRFEKEDEIFYRRVWDAYHQIAIRETVRVIAIEGDEGIEEVHQRIVERVKQRLGMHA</sequence>
<dbReference type="HAMAP" id="MF_00165">
    <property type="entry name" value="Thymidylate_kinase"/>
    <property type="match status" value="1"/>
</dbReference>
<protein>
    <recommendedName>
        <fullName evidence="3 12">Thymidylate kinase</fullName>
        <ecNumber evidence="2 12">2.7.4.9</ecNumber>
    </recommendedName>
    <alternativeName>
        <fullName evidence="9 12">dTMP kinase</fullName>
    </alternativeName>
</protein>
<evidence type="ECO:0000256" key="7">
    <source>
        <dbReference type="ARBA" id="ARBA00022777"/>
    </source>
</evidence>
<dbReference type="Gene3D" id="3.40.50.300">
    <property type="entry name" value="P-loop containing nucleotide triphosphate hydrolases"/>
    <property type="match status" value="1"/>
</dbReference>
<keyword evidence="8 12" id="KW-0067">ATP-binding</keyword>
<dbReference type="Pfam" id="PF02223">
    <property type="entry name" value="Thymidylate_kin"/>
    <property type="match status" value="1"/>
</dbReference>
<comment type="function">
    <text evidence="11 12">Phosphorylation of dTMP to form dTDP in both de novo and salvage pathways of dTTP synthesis.</text>
</comment>
<evidence type="ECO:0000256" key="1">
    <source>
        <dbReference type="ARBA" id="ARBA00009776"/>
    </source>
</evidence>
<reference evidence="14 15" key="1">
    <citation type="submission" date="2020-08" db="EMBL/GenBank/DDBJ databases">
        <title>Genomic Encyclopedia of Type Strains, Phase IV (KMG-IV): sequencing the most valuable type-strain genomes for metagenomic binning, comparative biology and taxonomic classification.</title>
        <authorList>
            <person name="Goeker M."/>
        </authorList>
    </citation>
    <scope>NUCLEOTIDE SEQUENCE [LARGE SCALE GENOMIC DNA]</scope>
    <source>
        <strain evidence="14 15">DSM 103733</strain>
    </source>
</reference>
<dbReference type="GO" id="GO:0006233">
    <property type="term" value="P:dTDP biosynthetic process"/>
    <property type="evidence" value="ECO:0007669"/>
    <property type="project" value="InterPro"/>
</dbReference>
<dbReference type="AlphaFoldDB" id="A0A841JN78"/>
<comment type="similarity">
    <text evidence="1 12">Belongs to the thymidylate kinase family.</text>
</comment>